<comment type="caution">
    <text evidence="2">The sequence shown here is derived from an EMBL/GenBank/DDBJ whole genome shotgun (WGS) entry which is preliminary data.</text>
</comment>
<protein>
    <submittedName>
        <fullName evidence="2">Uncharacterized protein</fullName>
    </submittedName>
</protein>
<organism evidence="2 3">
    <name type="scientific">Tilletia indica</name>
    <dbReference type="NCBI Taxonomy" id="43049"/>
    <lineage>
        <taxon>Eukaryota</taxon>
        <taxon>Fungi</taxon>
        <taxon>Dikarya</taxon>
        <taxon>Basidiomycota</taxon>
        <taxon>Ustilaginomycotina</taxon>
        <taxon>Exobasidiomycetes</taxon>
        <taxon>Tilletiales</taxon>
        <taxon>Tilletiaceae</taxon>
        <taxon>Tilletia</taxon>
    </lineage>
</organism>
<sequence>MADEVTRVVQQLQQIIDPSKKVQAPATSKAAEKEKATPNGAQATKGKAEASRKATTKGSTTDEPVKAKEGRKAASISKGPVPQSAQATSDENIDDTMDDAGNQDLDVEESEDDDFFERGGQLDDKDGEDDDDTNSDVYDNEGEGEGTSNDDDGDPHNLPTLSSGFVSHGLSL</sequence>
<name>A0A8T8SG31_9BASI</name>
<dbReference type="EMBL" id="LWDF02001295">
    <property type="protein sequence ID" value="KAE8239500.1"/>
    <property type="molecule type" value="Genomic_DNA"/>
</dbReference>
<dbReference type="Proteomes" id="UP000077521">
    <property type="component" value="Unassembled WGS sequence"/>
</dbReference>
<evidence type="ECO:0000256" key="1">
    <source>
        <dbReference type="SAM" id="MobiDB-lite"/>
    </source>
</evidence>
<accession>A0A8T8SG31</accession>
<keyword evidence="3" id="KW-1185">Reference proteome</keyword>
<feature type="compositionally biased region" description="Acidic residues" evidence="1">
    <location>
        <begin position="125"/>
        <end position="153"/>
    </location>
</feature>
<dbReference type="AlphaFoldDB" id="A0A8T8SG31"/>
<reference evidence="2" key="1">
    <citation type="submission" date="2016-04" db="EMBL/GenBank/DDBJ databases">
        <authorList>
            <person name="Nguyen H.D."/>
            <person name="Samba Siva P."/>
            <person name="Cullis J."/>
            <person name="Levesque C.A."/>
            <person name="Hambleton S."/>
        </authorList>
    </citation>
    <scope>NUCLEOTIDE SEQUENCE</scope>
    <source>
        <strain evidence="2">DAOMC 236416</strain>
    </source>
</reference>
<feature type="compositionally biased region" description="Acidic residues" evidence="1">
    <location>
        <begin position="105"/>
        <end position="115"/>
    </location>
</feature>
<evidence type="ECO:0000313" key="3">
    <source>
        <dbReference type="Proteomes" id="UP000077521"/>
    </source>
</evidence>
<evidence type="ECO:0000313" key="2">
    <source>
        <dbReference type="EMBL" id="KAE8239500.1"/>
    </source>
</evidence>
<reference evidence="2" key="2">
    <citation type="journal article" date="2019" name="IMA Fungus">
        <title>Genome sequencing and comparison of five Tilletia species to identify candidate genes for the detection of regulated species infecting wheat.</title>
        <authorList>
            <person name="Nguyen H.D.T."/>
            <person name="Sultana T."/>
            <person name="Kesanakurti P."/>
            <person name="Hambleton S."/>
        </authorList>
    </citation>
    <scope>NUCLEOTIDE SEQUENCE</scope>
    <source>
        <strain evidence="2">DAOMC 236416</strain>
    </source>
</reference>
<feature type="compositionally biased region" description="Basic and acidic residues" evidence="1">
    <location>
        <begin position="63"/>
        <end position="72"/>
    </location>
</feature>
<proteinExistence type="predicted"/>
<feature type="region of interest" description="Disordered" evidence="1">
    <location>
        <begin position="15"/>
        <end position="172"/>
    </location>
</feature>
<gene>
    <name evidence="2" type="ORF">A4X13_0g8175</name>
</gene>